<feature type="transmembrane region" description="Helical" evidence="1">
    <location>
        <begin position="33"/>
        <end position="50"/>
    </location>
</feature>
<reference evidence="2" key="1">
    <citation type="submission" date="2018-05" db="EMBL/GenBank/DDBJ databases">
        <authorList>
            <person name="Lanie J.A."/>
            <person name="Ng W.-L."/>
            <person name="Kazmierczak K.M."/>
            <person name="Andrzejewski T.M."/>
            <person name="Davidsen T.M."/>
            <person name="Wayne K.J."/>
            <person name="Tettelin H."/>
            <person name="Glass J.I."/>
            <person name="Rusch D."/>
            <person name="Podicherti R."/>
            <person name="Tsui H.-C.T."/>
            <person name="Winkler M.E."/>
        </authorList>
    </citation>
    <scope>NUCLEOTIDE SEQUENCE</scope>
</reference>
<keyword evidence="1" id="KW-1133">Transmembrane helix</keyword>
<dbReference type="EMBL" id="UINC01182188">
    <property type="protein sequence ID" value="SVD92255.1"/>
    <property type="molecule type" value="Genomic_DNA"/>
</dbReference>
<gene>
    <name evidence="2" type="ORF">METZ01_LOCUS445109</name>
</gene>
<name>A0A382ZAZ4_9ZZZZ</name>
<evidence type="ECO:0000313" key="2">
    <source>
        <dbReference type="EMBL" id="SVD92255.1"/>
    </source>
</evidence>
<keyword evidence="1" id="KW-0812">Transmembrane</keyword>
<feature type="non-terminal residue" evidence="2">
    <location>
        <position position="75"/>
    </location>
</feature>
<protein>
    <recommendedName>
        <fullName evidence="3">EamA domain-containing protein</fullName>
    </recommendedName>
</protein>
<proteinExistence type="predicted"/>
<dbReference type="AlphaFoldDB" id="A0A382ZAZ4"/>
<keyword evidence="1" id="KW-0472">Membrane</keyword>
<sequence length="75" mass="8439">MATNSILLILASSLFHSVWNILTQTSNNSQCFSGLKGIWIIFLAVIYFLFNGFQLHIGYELFAWALISGVLHGLY</sequence>
<evidence type="ECO:0008006" key="3">
    <source>
        <dbReference type="Google" id="ProtNLM"/>
    </source>
</evidence>
<organism evidence="2">
    <name type="scientific">marine metagenome</name>
    <dbReference type="NCBI Taxonomy" id="408172"/>
    <lineage>
        <taxon>unclassified sequences</taxon>
        <taxon>metagenomes</taxon>
        <taxon>ecological metagenomes</taxon>
    </lineage>
</organism>
<evidence type="ECO:0000256" key="1">
    <source>
        <dbReference type="SAM" id="Phobius"/>
    </source>
</evidence>
<accession>A0A382ZAZ4</accession>